<reference evidence="7 8" key="1">
    <citation type="submission" date="2009-07" db="EMBL/GenBank/DDBJ databases">
        <title>Complete sequence of Pectobacterium carotovorum subsp. carotovorum PC1.</title>
        <authorList>
            <consortium name="US DOE Joint Genome Institute"/>
            <person name="Lucas S."/>
            <person name="Copeland A."/>
            <person name="Lapidus A."/>
            <person name="Glavina del Rio T."/>
            <person name="Tice H."/>
            <person name="Bruce D."/>
            <person name="Goodwin L."/>
            <person name="Pitluck S."/>
            <person name="Munk A.C."/>
            <person name="Brettin T."/>
            <person name="Detter J.C."/>
            <person name="Han C."/>
            <person name="Tapia R."/>
            <person name="Larimer F."/>
            <person name="Land M."/>
            <person name="Hauser L."/>
            <person name="Kyrpides N."/>
            <person name="Mikhailova N."/>
            <person name="Balakrishnan V."/>
            <person name="Glasner J."/>
            <person name="Perna N.T."/>
        </authorList>
    </citation>
    <scope>NUCLEOTIDE SEQUENCE [LARGE SCALE GENOMIC DNA]</scope>
    <source>
        <strain evidence="7 8">PC1</strain>
    </source>
</reference>
<comment type="subunit">
    <text evidence="3">Homotetramer.</text>
</comment>
<evidence type="ECO:0000313" key="8">
    <source>
        <dbReference type="Proteomes" id="UP000002736"/>
    </source>
</evidence>
<dbReference type="EC" id="4.1.2.48" evidence="5"/>
<dbReference type="AlphaFoldDB" id="C6DDQ8"/>
<dbReference type="RefSeq" id="WP_015839746.1">
    <property type="nucleotide sequence ID" value="NC_012917.1"/>
</dbReference>
<feature type="domain" description="Aromatic amino acid beta-eliminating lyase/threonine aldolase" evidence="6">
    <location>
        <begin position="17"/>
        <end position="302"/>
    </location>
</feature>
<evidence type="ECO:0000313" key="7">
    <source>
        <dbReference type="EMBL" id="ACT12520.1"/>
    </source>
</evidence>
<organism evidence="7 8">
    <name type="scientific">Pectobacterium carotovorum subsp. carotovorum (strain PC1)</name>
    <dbReference type="NCBI Taxonomy" id="561230"/>
    <lineage>
        <taxon>Bacteria</taxon>
        <taxon>Pseudomonadati</taxon>
        <taxon>Pseudomonadota</taxon>
        <taxon>Gammaproteobacteria</taxon>
        <taxon>Enterobacterales</taxon>
        <taxon>Pectobacteriaceae</taxon>
        <taxon>Pectobacterium</taxon>
    </lineage>
</organism>
<dbReference type="Gene3D" id="3.40.640.10">
    <property type="entry name" value="Type I PLP-dependent aspartate aminotransferase-like (Major domain)"/>
    <property type="match status" value="1"/>
</dbReference>
<dbReference type="GO" id="GO:0006567">
    <property type="term" value="P:L-threonine catabolic process"/>
    <property type="evidence" value="ECO:0007669"/>
    <property type="project" value="UniProtKB-UniRule"/>
</dbReference>
<comment type="catalytic activity">
    <reaction evidence="5">
        <text>L-threonine = acetaldehyde + glycine</text>
        <dbReference type="Rhea" id="RHEA:19625"/>
        <dbReference type="ChEBI" id="CHEBI:15343"/>
        <dbReference type="ChEBI" id="CHEBI:57305"/>
        <dbReference type="ChEBI" id="CHEBI:57926"/>
        <dbReference type="EC" id="4.1.2.48"/>
    </reaction>
</comment>
<dbReference type="PANTHER" id="PTHR48097:SF5">
    <property type="entry name" value="LOW SPECIFICITY L-THREONINE ALDOLASE"/>
    <property type="match status" value="1"/>
</dbReference>
<name>C6DDQ8_PECCP</name>
<evidence type="ECO:0000256" key="2">
    <source>
        <dbReference type="ARBA" id="ARBA00006966"/>
    </source>
</evidence>
<evidence type="ECO:0000256" key="3">
    <source>
        <dbReference type="ARBA" id="ARBA00011881"/>
    </source>
</evidence>
<protein>
    <recommendedName>
        <fullName evidence="5">L-threonine aldolase</fullName>
        <ecNumber evidence="5">4.1.2.48</ecNumber>
    </recommendedName>
</protein>
<comment type="cofactor">
    <cofactor evidence="1 5">
        <name>pyridoxal 5'-phosphate</name>
        <dbReference type="ChEBI" id="CHEBI:597326"/>
    </cofactor>
</comment>
<dbReference type="InterPro" id="IPR001597">
    <property type="entry name" value="ArAA_b-elim_lyase/Thr_aldolase"/>
</dbReference>
<dbReference type="HOGENOM" id="CLU_049619_0_0_6"/>
<dbReference type="CDD" id="cd06502">
    <property type="entry name" value="TA_like"/>
    <property type="match status" value="1"/>
</dbReference>
<dbReference type="GO" id="GO:0008732">
    <property type="term" value="F:L-allo-threonine aldolase activity"/>
    <property type="evidence" value="ECO:0007669"/>
    <property type="project" value="RHEA"/>
</dbReference>
<dbReference type="InterPro" id="IPR026273">
    <property type="entry name" value="Low_specificity_L-TA_bact"/>
</dbReference>
<keyword evidence="5 7" id="KW-0456">Lyase</keyword>
<evidence type="ECO:0000256" key="5">
    <source>
        <dbReference type="PIRNR" id="PIRNR038940"/>
    </source>
</evidence>
<comment type="function">
    <text evidence="5">Catalyzes the cleavage of L-allo-threonine and L-threonine to glycine and acetaldehyde.</text>
</comment>
<dbReference type="PANTHER" id="PTHR48097">
    <property type="entry name" value="L-THREONINE ALDOLASE-RELATED"/>
    <property type="match status" value="1"/>
</dbReference>
<proteinExistence type="inferred from homology"/>
<dbReference type="InterPro" id="IPR015424">
    <property type="entry name" value="PyrdxlP-dep_Trfase"/>
</dbReference>
<dbReference type="OrthoDB" id="9774495at2"/>
<dbReference type="KEGG" id="pct:PC1_1475"/>
<dbReference type="PIRSF" id="PIRSF038940">
    <property type="entry name" value="Low_specificity_LTA"/>
    <property type="match status" value="1"/>
</dbReference>
<dbReference type="InterPro" id="IPR015422">
    <property type="entry name" value="PyrdxlP-dep_Trfase_small"/>
</dbReference>
<comment type="catalytic activity">
    <reaction evidence="5">
        <text>L-allo-threonine = acetaldehyde + glycine</text>
        <dbReference type="Rhea" id="RHEA:26209"/>
        <dbReference type="ChEBI" id="CHEBI:15343"/>
        <dbReference type="ChEBI" id="CHEBI:57305"/>
        <dbReference type="ChEBI" id="CHEBI:58585"/>
        <dbReference type="EC" id="4.1.2.48"/>
    </reaction>
</comment>
<sequence length="356" mass="38603">MNKSSVNLAPLKQPIAFTSDNIAGASSEVLEALIACNTGHANPYGNDEYTHRVEQKFSALFERDVSIFLVPTGTTANSLCLATMTPPWGSVLCHPLAHINNDECGAPEFYTDGAKMHTVDGPDAKIDPTKLSIAVRNKVGDVHTVQPSVVSITQATEVGSIYTQTEIEEIGEVCRSANVRLHMDGSRLANAFVSMNCSLADMTWRAGVDALSFGATKNGVPCAEAVVLFDPKLKTELAYRRKRAGHLFSKMRFLSAQMDAYLTNDLWLRNARHANAMAKRLVDGLQHVKGVQIMGTNEANIVFCTLPVALSKALLEAGFVFYDGRWEPGVVRFVTSFATTADEVDQLIAYATALSA</sequence>
<dbReference type="Pfam" id="PF01212">
    <property type="entry name" value="Beta_elim_lyase"/>
    <property type="match status" value="1"/>
</dbReference>
<accession>C6DDQ8</accession>
<evidence type="ECO:0000259" key="6">
    <source>
        <dbReference type="Pfam" id="PF01212"/>
    </source>
</evidence>
<evidence type="ECO:0000256" key="4">
    <source>
        <dbReference type="ARBA" id="ARBA00022898"/>
    </source>
</evidence>
<dbReference type="Gene3D" id="3.90.1150.10">
    <property type="entry name" value="Aspartate Aminotransferase, domain 1"/>
    <property type="match status" value="1"/>
</dbReference>
<gene>
    <name evidence="7" type="ordered locus">PC1_1475</name>
</gene>
<dbReference type="STRING" id="561230.PC1_1475"/>
<evidence type="ECO:0000256" key="1">
    <source>
        <dbReference type="ARBA" id="ARBA00001933"/>
    </source>
</evidence>
<comment type="similarity">
    <text evidence="2 5">Belongs to the threonine aldolase family.</text>
</comment>
<dbReference type="Proteomes" id="UP000002736">
    <property type="component" value="Chromosome"/>
</dbReference>
<dbReference type="EMBL" id="CP001657">
    <property type="protein sequence ID" value="ACT12520.1"/>
    <property type="molecule type" value="Genomic_DNA"/>
</dbReference>
<dbReference type="InterPro" id="IPR015421">
    <property type="entry name" value="PyrdxlP-dep_Trfase_major"/>
</dbReference>
<dbReference type="SUPFAM" id="SSF53383">
    <property type="entry name" value="PLP-dependent transferases"/>
    <property type="match status" value="1"/>
</dbReference>
<keyword evidence="4 5" id="KW-0663">Pyridoxal phosphate</keyword>
<dbReference type="eggNOG" id="COG2008">
    <property type="taxonomic scope" value="Bacteria"/>
</dbReference>